<gene>
    <name evidence="4" type="ORF">DGUA_6G012724</name>
</gene>
<evidence type="ECO:0000313" key="5">
    <source>
        <dbReference type="Proteomes" id="UP000268350"/>
    </source>
</evidence>
<feature type="compositionally biased region" description="Gly residues" evidence="2">
    <location>
        <begin position="364"/>
        <end position="378"/>
    </location>
</feature>
<evidence type="ECO:0000256" key="2">
    <source>
        <dbReference type="SAM" id="MobiDB-lite"/>
    </source>
</evidence>
<evidence type="ECO:0000256" key="3">
    <source>
        <dbReference type="SAM" id="Phobius"/>
    </source>
</evidence>
<evidence type="ECO:0008006" key="6">
    <source>
        <dbReference type="Google" id="ProtNLM"/>
    </source>
</evidence>
<organism evidence="4 5">
    <name type="scientific">Drosophila guanche</name>
    <name type="common">Fruit fly</name>
    <dbReference type="NCBI Taxonomy" id="7266"/>
    <lineage>
        <taxon>Eukaryota</taxon>
        <taxon>Metazoa</taxon>
        <taxon>Ecdysozoa</taxon>
        <taxon>Arthropoda</taxon>
        <taxon>Hexapoda</taxon>
        <taxon>Insecta</taxon>
        <taxon>Pterygota</taxon>
        <taxon>Neoptera</taxon>
        <taxon>Endopterygota</taxon>
        <taxon>Diptera</taxon>
        <taxon>Brachycera</taxon>
        <taxon>Muscomorpha</taxon>
        <taxon>Ephydroidea</taxon>
        <taxon>Drosophilidae</taxon>
        <taxon>Drosophila</taxon>
        <taxon>Sophophora</taxon>
    </lineage>
</organism>
<proteinExistence type="predicted"/>
<keyword evidence="3" id="KW-1133">Transmembrane helix</keyword>
<keyword evidence="3" id="KW-0812">Transmembrane</keyword>
<evidence type="ECO:0000256" key="1">
    <source>
        <dbReference type="SAM" id="Coils"/>
    </source>
</evidence>
<feature type="transmembrane region" description="Helical" evidence="3">
    <location>
        <begin position="757"/>
        <end position="778"/>
    </location>
</feature>
<protein>
    <recommendedName>
        <fullName evidence="6">Protein mitoshell</fullName>
    </recommendedName>
</protein>
<name>A0A3B0JBT5_DROGU</name>
<feature type="coiled-coil region" evidence="1">
    <location>
        <begin position="685"/>
        <end position="712"/>
    </location>
</feature>
<evidence type="ECO:0000313" key="4">
    <source>
        <dbReference type="EMBL" id="SPP79814.1"/>
    </source>
</evidence>
<keyword evidence="3" id="KW-0472">Membrane</keyword>
<dbReference type="OrthoDB" id="1742084at2759"/>
<dbReference type="AlphaFoldDB" id="A0A3B0JBT5"/>
<reference evidence="5" key="1">
    <citation type="submission" date="2018-01" db="EMBL/GenBank/DDBJ databases">
        <authorList>
            <person name="Alioto T."/>
            <person name="Alioto T."/>
        </authorList>
    </citation>
    <scope>NUCLEOTIDE SEQUENCE [LARGE SCALE GENOMIC DNA]</scope>
</reference>
<accession>A0A3B0JBT5</accession>
<dbReference type="Proteomes" id="UP000268350">
    <property type="component" value="Unassembled WGS sequence"/>
</dbReference>
<keyword evidence="5" id="KW-1185">Reference proteome</keyword>
<keyword evidence="1" id="KW-0175">Coiled coil</keyword>
<dbReference type="EMBL" id="OUUW01000004">
    <property type="protein sequence ID" value="SPP79814.1"/>
    <property type="molecule type" value="Genomic_DNA"/>
</dbReference>
<feature type="region of interest" description="Disordered" evidence="2">
    <location>
        <begin position="361"/>
        <end position="423"/>
    </location>
</feature>
<feature type="compositionally biased region" description="Basic and acidic residues" evidence="2">
    <location>
        <begin position="404"/>
        <end position="416"/>
    </location>
</feature>
<sequence length="819" mass="91813">MSTFYVRYPTMSAQSLHQQSMYHQTYVDRHRHVTDVFVQEQYSQREFYAHNMQPAGYLPPPFTPYPPRPIPPAISYEALSTQYAAFRPATPVSYYSGIRVNAAGWGSSSGRFVYQPEPRAAFLYPTAHRGVTTSYGESHSSDSSESPPPIYYTESGTQTMPIQCADAATQSNMDLEELAGAKLPLNPDNSEASNFISMERWAVNFIHGLSEGQGGRRNSEMKLPEEHLKVIIQLALDGSDISERVAQAHCNRPCFKNIDTLCARLKQDLCRLDGVQANINSQGIAWAVKDFIFLFTRILNAWTILKSYVYNQAEGIRKIIDQLPAGFMQVFNTWQLACIPMIDMIIQSIVRLDACARPHTTYSGNGGGSGSGNGGGDNNNGNRSPPDAGTAHSPRNHLSPSAGNRDRPSPCDHRGCDLSSPSEQLAGAGEQLQAGGAKNKPHCCQDLMNLYTMIENSEDTQRHVDASGTYLRTGTYQPLQKEPQQQGPEAACKPKPIAKYDSYLIGYDASQEPSQLPPFVNENADDPGKFMPDLRGNGKSQPMLEFDPYVPCYGPNPTKPPERTPELETCELMDTMVKTDEETPWKGNAMQGFYPTPPNNMSPRGNILPHGNMYPHSNMSPPSNMFPTGNDTTEAKDLSLEKNEMDTKAHQQLLEYLEPYADMLGSTSGSVENITKFMNPYGAINVEVARQLVELKERILELQNVAHFFQKQFTMNYYPDFHQRCHAYFIDLRSIILKCEGGTYHHAHQAVHDLRRIVFVARCYLKCFFVLLILYWLLCTITRKVIYHAAHQGLFQQKAQRLHRLVRVFTGRNVVQATA</sequence>